<dbReference type="SUPFAM" id="SSF53756">
    <property type="entry name" value="UDP-Glycosyltransferase/glycogen phosphorylase"/>
    <property type="match status" value="1"/>
</dbReference>
<dbReference type="AlphaFoldDB" id="A0A2A7S7W2"/>
<dbReference type="Gene3D" id="3.40.50.2000">
    <property type="entry name" value="Glycogen Phosphorylase B"/>
    <property type="match status" value="1"/>
</dbReference>
<dbReference type="EMBL" id="PDDY01000004">
    <property type="protein sequence ID" value="PEH39499.1"/>
    <property type="molecule type" value="Genomic_DNA"/>
</dbReference>
<dbReference type="GO" id="GO:0016757">
    <property type="term" value="F:glycosyltransferase activity"/>
    <property type="evidence" value="ECO:0007669"/>
    <property type="project" value="InterPro"/>
</dbReference>
<dbReference type="RefSeq" id="WP_096749686.1">
    <property type="nucleotide sequence ID" value="NZ_CADEPO010000012.1"/>
</dbReference>
<comment type="caution">
    <text evidence="3">The sequence shown here is derived from an EMBL/GenBank/DDBJ whole genome shotgun (WGS) entry which is preliminary data.</text>
</comment>
<dbReference type="PANTHER" id="PTHR46401">
    <property type="entry name" value="GLYCOSYLTRANSFERASE WBBK-RELATED"/>
    <property type="match status" value="1"/>
</dbReference>
<evidence type="ECO:0000259" key="2">
    <source>
        <dbReference type="Pfam" id="PF00534"/>
    </source>
</evidence>
<evidence type="ECO:0000313" key="4">
    <source>
        <dbReference type="Proteomes" id="UP000220629"/>
    </source>
</evidence>
<evidence type="ECO:0000313" key="3">
    <source>
        <dbReference type="EMBL" id="PEH39499.1"/>
    </source>
</evidence>
<evidence type="ECO:0000256" key="1">
    <source>
        <dbReference type="ARBA" id="ARBA00022679"/>
    </source>
</evidence>
<dbReference type="Pfam" id="PF00534">
    <property type="entry name" value="Glycos_transf_1"/>
    <property type="match status" value="1"/>
</dbReference>
<protein>
    <submittedName>
        <fullName evidence="3">Glycosyltransferase family 1 protein</fullName>
    </submittedName>
</protein>
<dbReference type="PANTHER" id="PTHR46401:SF2">
    <property type="entry name" value="GLYCOSYLTRANSFERASE WBBK-RELATED"/>
    <property type="match status" value="1"/>
</dbReference>
<dbReference type="Proteomes" id="UP000220629">
    <property type="component" value="Unassembled WGS sequence"/>
</dbReference>
<dbReference type="InterPro" id="IPR001296">
    <property type="entry name" value="Glyco_trans_1"/>
</dbReference>
<reference evidence="4" key="1">
    <citation type="submission" date="2017-09" db="EMBL/GenBank/DDBJ databases">
        <title>FDA dAtabase for Regulatory Grade micrObial Sequences (FDA-ARGOS): Supporting development and validation of Infectious Disease Dx tests.</title>
        <authorList>
            <person name="Minogue T."/>
            <person name="Wolcott M."/>
            <person name="Wasieloski L."/>
            <person name="Aguilar W."/>
            <person name="Moore D."/>
            <person name="Tallon L."/>
            <person name="Sadzewicz L."/>
            <person name="Ott S."/>
            <person name="Zhao X."/>
            <person name="Nagaraj S."/>
            <person name="Vavikolanu K."/>
            <person name="Aluvathingal J."/>
            <person name="Nadendla S."/>
            <person name="Sichtig H."/>
        </authorList>
    </citation>
    <scope>NUCLEOTIDE SEQUENCE [LARGE SCALE GENOMIC DNA]</scope>
    <source>
        <strain evidence="4">FDAARGOS_390</strain>
    </source>
</reference>
<accession>A0A2A7S7W2</accession>
<gene>
    <name evidence="3" type="ORF">CRM94_35095</name>
</gene>
<proteinExistence type="predicted"/>
<keyword evidence="1 3" id="KW-0808">Transferase</keyword>
<organism evidence="3 4">
    <name type="scientific">Burkholderia gladioli</name>
    <name type="common">Pseudomonas marginata</name>
    <name type="synonym">Phytomonas marginata</name>
    <dbReference type="NCBI Taxonomy" id="28095"/>
    <lineage>
        <taxon>Bacteria</taxon>
        <taxon>Pseudomonadati</taxon>
        <taxon>Pseudomonadota</taxon>
        <taxon>Betaproteobacteria</taxon>
        <taxon>Burkholderiales</taxon>
        <taxon>Burkholderiaceae</taxon>
        <taxon>Burkholderia</taxon>
    </lineage>
</organism>
<feature type="domain" description="Glycosyl transferase family 1" evidence="2">
    <location>
        <begin position="199"/>
        <end position="341"/>
    </location>
</feature>
<sequence>MKLAFAVDAIAPPLTGIGRYAWELAWHFTHFDEPLQSLRFFFADEPIEDPSWVIGGDAEKGRRRPRWLPRSITSTRRFRGLRMRHRLRGHLFHSPNYFLPYPVDRGIVTIHDLSVFRFPETHPVERLKHFERSFDSTLRRASHLLTDSEAIRHEVAAYFGWPLDRITAVPLGVRPEFRPRGAEEISMPLAQYGLVPGGYALSVSTLEPRKRIDRLMAAYADLPSALREDYPLVLVGGAGWLSEALHGAIASAEQEGWLRYLGFVPEALLPVLYAGARAFFMPSKYEGFGLPVLEALASGVPTLTSNTSSLPEVAGGAAWLVEPDDHEALRAGIEHVLSESAWRDEASRLGLGVAGEATWLRCAQRTLEVYHRVAGS</sequence>
<dbReference type="CDD" id="cd03809">
    <property type="entry name" value="GT4_MtfB-like"/>
    <property type="match status" value="1"/>
</dbReference>
<dbReference type="GO" id="GO:0009103">
    <property type="term" value="P:lipopolysaccharide biosynthetic process"/>
    <property type="evidence" value="ECO:0007669"/>
    <property type="project" value="TreeGrafter"/>
</dbReference>
<name>A0A2A7S7W2_BURGA</name>